<evidence type="ECO:0000313" key="10">
    <source>
        <dbReference type="Proteomes" id="UP000325372"/>
    </source>
</evidence>
<evidence type="ECO:0000256" key="2">
    <source>
        <dbReference type="ARBA" id="ARBA00022694"/>
    </source>
</evidence>
<dbReference type="PANTHER" id="PTHR11142:SF0">
    <property type="entry name" value="TRNA PSEUDOURIDINE SYNTHASE-LIKE 1"/>
    <property type="match status" value="1"/>
</dbReference>
<dbReference type="HAMAP" id="MF_00171">
    <property type="entry name" value="TruA"/>
    <property type="match status" value="1"/>
</dbReference>
<feature type="domain" description="Pseudouridine synthase I TruA alpha/beta" evidence="8">
    <location>
        <begin position="142"/>
        <end position="244"/>
    </location>
</feature>
<dbReference type="GO" id="GO:0160147">
    <property type="term" value="F:tRNA pseudouridine(38-40) synthase activity"/>
    <property type="evidence" value="ECO:0007669"/>
    <property type="project" value="UniProtKB-EC"/>
</dbReference>
<comment type="caution">
    <text evidence="9">The sequence shown here is derived from an EMBL/GenBank/DDBJ whole genome shotgun (WGS) entry which is preliminary data.</text>
</comment>
<dbReference type="GO" id="GO:0003723">
    <property type="term" value="F:RNA binding"/>
    <property type="evidence" value="ECO:0007669"/>
    <property type="project" value="InterPro"/>
</dbReference>
<feature type="active site" description="Nucleophile" evidence="4 5">
    <location>
        <position position="51"/>
    </location>
</feature>
<reference evidence="9 10" key="1">
    <citation type="submission" date="2019-09" db="EMBL/GenBank/DDBJ databases">
        <title>Wenzhouxiangella sp. Genome sequencing and assembly.</title>
        <authorList>
            <person name="Zhang R."/>
        </authorList>
    </citation>
    <scope>NUCLEOTIDE SEQUENCE [LARGE SCALE GENOMIC DNA]</scope>
    <source>
        <strain evidence="9 10">W260</strain>
    </source>
</reference>
<accession>A0A5N0TFM8</accession>
<dbReference type="RefSeq" id="WP_150863860.1">
    <property type="nucleotide sequence ID" value="NZ_VYXP01000004.1"/>
</dbReference>
<dbReference type="InterPro" id="IPR020103">
    <property type="entry name" value="PsdUridine_synth_cat_dom_sf"/>
</dbReference>
<dbReference type="GO" id="GO:0031119">
    <property type="term" value="P:tRNA pseudouridine synthesis"/>
    <property type="evidence" value="ECO:0007669"/>
    <property type="project" value="UniProtKB-UniRule"/>
</dbReference>
<evidence type="ECO:0000259" key="8">
    <source>
        <dbReference type="Pfam" id="PF01416"/>
    </source>
</evidence>
<dbReference type="InterPro" id="IPR001406">
    <property type="entry name" value="PsdUridine_synth_TruA"/>
</dbReference>
<name>A0A5N0TFM8_9GAMM</name>
<feature type="domain" description="Pseudouridine synthase I TruA alpha/beta" evidence="8">
    <location>
        <begin position="8"/>
        <end position="102"/>
    </location>
</feature>
<dbReference type="PANTHER" id="PTHR11142">
    <property type="entry name" value="PSEUDOURIDYLATE SYNTHASE"/>
    <property type="match status" value="1"/>
</dbReference>
<dbReference type="InterPro" id="IPR020097">
    <property type="entry name" value="PsdUridine_synth_TruA_a/b_dom"/>
</dbReference>
<dbReference type="SUPFAM" id="SSF55120">
    <property type="entry name" value="Pseudouridine synthase"/>
    <property type="match status" value="1"/>
</dbReference>
<sequence length="263" mass="29452">MRIALGIEYDGRAFYGWQTQRQEPTVQATLERALSKVANHPVSVICAGRTDTGVHARCQVVHFDTNSERQARSWILGANANLPSTVCVLWAQPVPEEFHARFTALGRRYCYRLLNRWVRPAVDAGLVSWERQHLDADAMNEAAQALVGEHDFSAFRSAGCRANHPVRTIREISVRREGEHVDIEVAANAFLYHMVRNIAGTLLPVGRGERPVDWVAEVLHGKDRTRAGVTAMPDGLYFMSVRYPAEFGLPEGVPTWPQGSRPE</sequence>
<evidence type="ECO:0000256" key="5">
    <source>
        <dbReference type="PIRSR" id="PIRSR001430-1"/>
    </source>
</evidence>
<dbReference type="EMBL" id="VYXP01000004">
    <property type="protein sequence ID" value="KAA9132069.1"/>
    <property type="molecule type" value="Genomic_DNA"/>
</dbReference>
<feature type="binding site" evidence="4 6">
    <location>
        <position position="109"/>
    </location>
    <ligand>
        <name>substrate</name>
    </ligand>
</feature>
<keyword evidence="10" id="KW-1185">Reference proteome</keyword>
<dbReference type="CDD" id="cd02570">
    <property type="entry name" value="PseudoU_synth_EcTruA"/>
    <property type="match status" value="1"/>
</dbReference>
<dbReference type="Pfam" id="PF01416">
    <property type="entry name" value="PseudoU_synth_1"/>
    <property type="match status" value="2"/>
</dbReference>
<dbReference type="FunFam" id="3.30.70.580:FF:000001">
    <property type="entry name" value="tRNA pseudouridine synthase A"/>
    <property type="match status" value="1"/>
</dbReference>
<evidence type="ECO:0000313" key="9">
    <source>
        <dbReference type="EMBL" id="KAA9132069.1"/>
    </source>
</evidence>
<comment type="function">
    <text evidence="4">Formation of pseudouridine at positions 38, 39 and 40 in the anticodon stem and loop of transfer RNAs.</text>
</comment>
<keyword evidence="3 4" id="KW-0413">Isomerase</keyword>
<dbReference type="Proteomes" id="UP000325372">
    <property type="component" value="Unassembled WGS sequence"/>
</dbReference>
<comment type="caution">
    <text evidence="4">Lacks conserved residue(s) required for the propagation of feature annotation.</text>
</comment>
<keyword evidence="2 4" id="KW-0819">tRNA processing</keyword>
<dbReference type="InterPro" id="IPR020095">
    <property type="entry name" value="PsdUridine_synth_TruA_C"/>
</dbReference>
<comment type="subunit">
    <text evidence="4">Homodimer.</text>
</comment>
<evidence type="ECO:0000256" key="3">
    <source>
        <dbReference type="ARBA" id="ARBA00023235"/>
    </source>
</evidence>
<proteinExistence type="inferred from homology"/>
<dbReference type="NCBIfam" id="TIGR00071">
    <property type="entry name" value="hisT_truA"/>
    <property type="match status" value="1"/>
</dbReference>
<evidence type="ECO:0000256" key="1">
    <source>
        <dbReference type="ARBA" id="ARBA00009375"/>
    </source>
</evidence>
<comment type="catalytic activity">
    <reaction evidence="4 7">
        <text>uridine(38/39/40) in tRNA = pseudouridine(38/39/40) in tRNA</text>
        <dbReference type="Rhea" id="RHEA:22376"/>
        <dbReference type="Rhea" id="RHEA-COMP:10085"/>
        <dbReference type="Rhea" id="RHEA-COMP:10087"/>
        <dbReference type="ChEBI" id="CHEBI:65314"/>
        <dbReference type="ChEBI" id="CHEBI:65315"/>
        <dbReference type="EC" id="5.4.99.12"/>
    </reaction>
</comment>
<protein>
    <recommendedName>
        <fullName evidence="4">tRNA pseudouridine synthase A</fullName>
        <ecNumber evidence="4">5.4.99.12</ecNumber>
    </recommendedName>
    <alternativeName>
        <fullName evidence="4">tRNA pseudouridine(38-40) synthase</fullName>
    </alternativeName>
    <alternativeName>
        <fullName evidence="4">tRNA pseudouridylate synthase I</fullName>
    </alternativeName>
    <alternativeName>
        <fullName evidence="4">tRNA-uridine isomerase I</fullName>
    </alternativeName>
</protein>
<dbReference type="InterPro" id="IPR020094">
    <property type="entry name" value="TruA/RsuA/RluB/E/F_N"/>
</dbReference>
<evidence type="ECO:0000256" key="7">
    <source>
        <dbReference type="RuleBase" id="RU003792"/>
    </source>
</evidence>
<organism evidence="9 10">
    <name type="scientific">Marinihelvus fidelis</name>
    <dbReference type="NCBI Taxonomy" id="2613842"/>
    <lineage>
        <taxon>Bacteria</taxon>
        <taxon>Pseudomonadati</taxon>
        <taxon>Pseudomonadota</taxon>
        <taxon>Gammaproteobacteria</taxon>
        <taxon>Chromatiales</taxon>
        <taxon>Wenzhouxiangellaceae</taxon>
        <taxon>Marinihelvus</taxon>
    </lineage>
</organism>
<evidence type="ECO:0000256" key="4">
    <source>
        <dbReference type="HAMAP-Rule" id="MF_00171"/>
    </source>
</evidence>
<gene>
    <name evidence="4 9" type="primary">truA</name>
    <name evidence="9" type="ORF">F3N42_07830</name>
</gene>
<dbReference type="Gene3D" id="3.30.70.660">
    <property type="entry name" value="Pseudouridine synthase I, catalytic domain, C-terminal subdomain"/>
    <property type="match status" value="1"/>
</dbReference>
<comment type="similarity">
    <text evidence="1 4 7">Belongs to the tRNA pseudouridine synthase TruA family.</text>
</comment>
<evidence type="ECO:0000256" key="6">
    <source>
        <dbReference type="PIRSR" id="PIRSR001430-2"/>
    </source>
</evidence>
<dbReference type="Gene3D" id="3.30.70.580">
    <property type="entry name" value="Pseudouridine synthase I, catalytic domain, N-terminal subdomain"/>
    <property type="match status" value="1"/>
</dbReference>
<dbReference type="PIRSF" id="PIRSF001430">
    <property type="entry name" value="tRNA_psdUrid_synth"/>
    <property type="match status" value="1"/>
</dbReference>
<dbReference type="EC" id="5.4.99.12" evidence="4"/>
<dbReference type="AlphaFoldDB" id="A0A5N0TFM8"/>